<dbReference type="InterPro" id="IPR002495">
    <property type="entry name" value="Glyco_trans_8"/>
</dbReference>
<feature type="compositionally biased region" description="Polar residues" evidence="14">
    <location>
        <begin position="648"/>
        <end position="684"/>
    </location>
</feature>
<keyword evidence="8" id="KW-0464">Manganese</keyword>
<evidence type="ECO:0000256" key="2">
    <source>
        <dbReference type="ARBA" id="ARBA00004496"/>
    </source>
</evidence>
<dbReference type="GO" id="GO:0005978">
    <property type="term" value="P:glycogen biosynthetic process"/>
    <property type="evidence" value="ECO:0007669"/>
    <property type="project" value="UniProtKB-KW"/>
</dbReference>
<keyword evidence="6" id="KW-0320">Glycogen biosynthesis</keyword>
<dbReference type="EC" id="2.4.1.186" evidence="10"/>
<evidence type="ECO:0000256" key="3">
    <source>
        <dbReference type="ARBA" id="ARBA00022490"/>
    </source>
</evidence>
<proteinExistence type="inferred from homology"/>
<comment type="cofactor">
    <cofactor evidence="1">
        <name>Mn(2+)</name>
        <dbReference type="ChEBI" id="CHEBI:29035"/>
    </cofactor>
</comment>
<evidence type="ECO:0000313" key="15">
    <source>
        <dbReference type="EMBL" id="USW47376.1"/>
    </source>
</evidence>
<comment type="subcellular location">
    <subcellularLocation>
        <location evidence="2">Cytoplasm</location>
    </subcellularLocation>
</comment>
<dbReference type="GO" id="GO:0005737">
    <property type="term" value="C:cytoplasm"/>
    <property type="evidence" value="ECO:0007669"/>
    <property type="project" value="UniProtKB-SubCell"/>
</dbReference>
<comment type="function">
    <text evidence="13">Self-glucosylating initiator of glycogen synthesis. It catalyzes the formation of a short alpha (1,4)-glucosyl chain covalently attached via a glucose 1-O-tyrosyl linkage to internal tyrosine residues and these chains act as primers for the elongation reaction catalyzed by glycogen synthase.</text>
</comment>
<name>A0A9Q9AK24_9PEZI</name>
<dbReference type="GO" id="GO:0008466">
    <property type="term" value="F:glycogenin glucosyltransferase activity"/>
    <property type="evidence" value="ECO:0007669"/>
    <property type="project" value="UniProtKB-EC"/>
</dbReference>
<dbReference type="CDD" id="cd02537">
    <property type="entry name" value="GT8_Glycogenin"/>
    <property type="match status" value="1"/>
</dbReference>
<dbReference type="SUPFAM" id="SSF53448">
    <property type="entry name" value="Nucleotide-diphospho-sugar transferases"/>
    <property type="match status" value="1"/>
</dbReference>
<evidence type="ECO:0000256" key="10">
    <source>
        <dbReference type="ARBA" id="ARBA00038934"/>
    </source>
</evidence>
<dbReference type="FunFam" id="3.90.550.10:FF:000092">
    <property type="entry name" value="Glycogenin 2"/>
    <property type="match status" value="1"/>
</dbReference>
<dbReference type="EMBL" id="CP099418">
    <property type="protein sequence ID" value="USW47376.1"/>
    <property type="molecule type" value="Genomic_DNA"/>
</dbReference>
<keyword evidence="16" id="KW-1185">Reference proteome</keyword>
<evidence type="ECO:0000256" key="12">
    <source>
        <dbReference type="ARBA" id="ARBA00052293"/>
    </source>
</evidence>
<dbReference type="AlphaFoldDB" id="A0A9Q9AK24"/>
<feature type="compositionally biased region" description="Low complexity" evidence="14">
    <location>
        <begin position="685"/>
        <end position="705"/>
    </location>
</feature>
<evidence type="ECO:0000256" key="4">
    <source>
        <dbReference type="ARBA" id="ARBA00022679"/>
    </source>
</evidence>
<sequence length="767" mass="84825">MAGLEDVYCTLVLSDSYVAGAAVLAHSLRDCGTTKKLACLIVQTSLQTSTIEELQSLFNYVIPVEAIGNPHPGNLYLMNRPDLLYTFTKINLWRQTQFRKIVYIDADVVALRAPEELFDIAENFAAAPDVGWPDAFNTGVMVLTPNMGEYYALRGLANAGDSFDGADQGLLNQYYEHRPWKRLSFTYNTTPSANYQYEPAYRYWKHGISMVHFIGKNKPWQRGREEHGAPGAFQEMLSRWWAVYDRHFQVSASETAPLGDAMLRNGNQTSEYTNGRRNAVRDHVPAHNPNAQEPAPQSYYASGYPASSTQDQHATGTATPLMTEPGEPVENIDQGRVQPAPTSEQRRFSAPHMEWDATRGAPPIESRPEAANFPSQTYEFNSDPTPFRAPKAYPQPPRDMYYQVPPPAVRKAEEQPKPIFPWEERAVPKPTRRFLDDEVQPPPPELESESAYIDELEVTSNTRAEPPTPTIKINDVDPWAAFAQNRNAWDDVNGINNYVRALTSFQKNRGQVQVVQSNVPSTGYSAPPGILSPGADPEDLVQQVEDARERRESLILTDFPSAIERPSLPVTPAPKRRSFWGDERDAAGDLPPAEGVPDQADWNPDVSLEHLRRTSLIGPGDLKFPEKRLSNREMPSTAISMPQDGSHDSQTYARNNASGTLNSQRVSSTEANTSHGFDGSLQTLSFSERSFSSATSSSVKSAQSAETIEAGSTASSTTMPGGFPGDQGKSVFFAEPGFTEAVVVDEAGAEDFQSEDPLSPTQEHKTL</sequence>
<feature type="compositionally biased region" description="Polar residues" evidence="14">
    <location>
        <begin position="305"/>
        <end position="320"/>
    </location>
</feature>
<organism evidence="15 16">
    <name type="scientific">Septoria linicola</name>
    <dbReference type="NCBI Taxonomy" id="215465"/>
    <lineage>
        <taxon>Eukaryota</taxon>
        <taxon>Fungi</taxon>
        <taxon>Dikarya</taxon>
        <taxon>Ascomycota</taxon>
        <taxon>Pezizomycotina</taxon>
        <taxon>Dothideomycetes</taxon>
        <taxon>Dothideomycetidae</taxon>
        <taxon>Mycosphaerellales</taxon>
        <taxon>Mycosphaerellaceae</taxon>
        <taxon>Septoria</taxon>
    </lineage>
</organism>
<dbReference type="GO" id="GO:0046872">
    <property type="term" value="F:metal ion binding"/>
    <property type="evidence" value="ECO:0007669"/>
    <property type="project" value="UniProtKB-KW"/>
</dbReference>
<evidence type="ECO:0000256" key="7">
    <source>
        <dbReference type="ARBA" id="ARBA00023180"/>
    </source>
</evidence>
<evidence type="ECO:0000256" key="1">
    <source>
        <dbReference type="ARBA" id="ARBA00001936"/>
    </source>
</evidence>
<feature type="region of interest" description="Disordered" evidence="14">
    <location>
        <begin position="377"/>
        <end position="398"/>
    </location>
</feature>
<feature type="compositionally biased region" description="Polar residues" evidence="14">
    <location>
        <begin position="710"/>
        <end position="719"/>
    </location>
</feature>
<dbReference type="Gene3D" id="3.90.550.10">
    <property type="entry name" value="Spore Coat Polysaccharide Biosynthesis Protein SpsA, Chain A"/>
    <property type="match status" value="1"/>
</dbReference>
<dbReference type="InterPro" id="IPR029044">
    <property type="entry name" value="Nucleotide-diphossugar_trans"/>
</dbReference>
<keyword evidence="5" id="KW-0479">Metal-binding</keyword>
<gene>
    <name evidence="15" type="ORF">Slin15195_G006950</name>
</gene>
<dbReference type="PANTHER" id="PTHR11183">
    <property type="entry name" value="GLYCOGENIN SUBFAMILY MEMBER"/>
    <property type="match status" value="1"/>
</dbReference>
<comment type="catalytic activity">
    <reaction evidence="11">
        <text>[1,4-alpha-D-glucosyl](n)-L-tyrosyl-[glycogenin] + UDP-alpha-D-glucose = [1,4-alpha-D-glucosyl](n+1)-L-tyrosyl-[glycogenin] + UDP + H(+)</text>
        <dbReference type="Rhea" id="RHEA:56560"/>
        <dbReference type="Rhea" id="RHEA-COMP:14606"/>
        <dbReference type="Rhea" id="RHEA-COMP:14607"/>
        <dbReference type="ChEBI" id="CHEBI:15378"/>
        <dbReference type="ChEBI" id="CHEBI:58223"/>
        <dbReference type="ChEBI" id="CHEBI:58885"/>
        <dbReference type="ChEBI" id="CHEBI:140574"/>
        <dbReference type="EC" id="2.4.1.186"/>
    </reaction>
</comment>
<dbReference type="Pfam" id="PF01501">
    <property type="entry name" value="Glyco_transf_8"/>
    <property type="match status" value="1"/>
</dbReference>
<evidence type="ECO:0000256" key="8">
    <source>
        <dbReference type="ARBA" id="ARBA00023211"/>
    </source>
</evidence>
<feature type="region of interest" description="Disordered" evidence="14">
    <location>
        <begin position="564"/>
        <end position="731"/>
    </location>
</feature>
<comment type="catalytic activity">
    <reaction evidence="12">
        <text>L-tyrosyl-[glycogenin] + UDP-alpha-D-glucose = alpha-D-glucosyl-L-tyrosyl-[glycogenin] + UDP + H(+)</text>
        <dbReference type="Rhea" id="RHEA:23360"/>
        <dbReference type="Rhea" id="RHEA-COMP:14604"/>
        <dbReference type="Rhea" id="RHEA-COMP:14605"/>
        <dbReference type="ChEBI" id="CHEBI:15378"/>
        <dbReference type="ChEBI" id="CHEBI:46858"/>
        <dbReference type="ChEBI" id="CHEBI:58223"/>
        <dbReference type="ChEBI" id="CHEBI:58885"/>
        <dbReference type="ChEBI" id="CHEBI:140573"/>
        <dbReference type="EC" id="2.4.1.186"/>
    </reaction>
</comment>
<feature type="region of interest" description="Disordered" evidence="14">
    <location>
        <begin position="745"/>
        <end position="767"/>
    </location>
</feature>
<evidence type="ECO:0000256" key="5">
    <source>
        <dbReference type="ARBA" id="ARBA00022723"/>
    </source>
</evidence>
<evidence type="ECO:0000313" key="16">
    <source>
        <dbReference type="Proteomes" id="UP001056384"/>
    </source>
</evidence>
<keyword evidence="4 15" id="KW-0808">Transferase</keyword>
<evidence type="ECO:0000256" key="11">
    <source>
        <dbReference type="ARBA" id="ARBA00050886"/>
    </source>
</evidence>
<reference evidence="15" key="1">
    <citation type="submission" date="2022-06" db="EMBL/GenBank/DDBJ databases">
        <title>Complete genome sequences of two strains of the flax pathogen Septoria linicola.</title>
        <authorList>
            <person name="Lapalu N."/>
            <person name="Simon A."/>
            <person name="Demenou B."/>
            <person name="Paumier D."/>
            <person name="Guillot M.-P."/>
            <person name="Gout L."/>
            <person name="Valade R."/>
        </authorList>
    </citation>
    <scope>NUCLEOTIDE SEQUENCE</scope>
    <source>
        <strain evidence="15">SE15195</strain>
    </source>
</reference>
<accession>A0A9Q9AK24</accession>
<evidence type="ECO:0000256" key="6">
    <source>
        <dbReference type="ARBA" id="ARBA00023056"/>
    </source>
</evidence>
<feature type="region of interest" description="Disordered" evidence="14">
    <location>
        <begin position="281"/>
        <end position="327"/>
    </location>
</feature>
<evidence type="ECO:0000256" key="9">
    <source>
        <dbReference type="ARBA" id="ARBA00038162"/>
    </source>
</evidence>
<protein>
    <recommendedName>
        <fullName evidence="10">glycogenin glucosyltransferase</fullName>
        <ecNumber evidence="10">2.4.1.186</ecNumber>
    </recommendedName>
</protein>
<comment type="similarity">
    <text evidence="9">Belongs to the glycosyltransferase 8 family. Glycogenin subfamily.</text>
</comment>
<keyword evidence="3" id="KW-0963">Cytoplasm</keyword>
<dbReference type="InterPro" id="IPR050587">
    <property type="entry name" value="GNT1/Glycosyltrans_8"/>
</dbReference>
<dbReference type="Proteomes" id="UP001056384">
    <property type="component" value="Chromosome 1"/>
</dbReference>
<keyword evidence="7" id="KW-0325">Glycoprotein</keyword>
<evidence type="ECO:0000256" key="13">
    <source>
        <dbReference type="ARBA" id="ARBA00057883"/>
    </source>
</evidence>
<evidence type="ECO:0000256" key="14">
    <source>
        <dbReference type="SAM" id="MobiDB-lite"/>
    </source>
</evidence>